<dbReference type="PANTHER" id="PTHR13580">
    <property type="entry name" value="TGF-BETA INDUCED APOPTOSIS PROTEIN"/>
    <property type="match status" value="1"/>
</dbReference>
<evidence type="ECO:0000256" key="7">
    <source>
        <dbReference type="ARBA" id="ARBA00023163"/>
    </source>
</evidence>
<keyword evidence="11" id="KW-1185">Reference proteome</keyword>
<feature type="region of interest" description="Disordered" evidence="9">
    <location>
        <begin position="166"/>
        <end position="206"/>
    </location>
</feature>
<feature type="domain" description="Cysteine/serine-rich nuclear protein N-terminal" evidence="10">
    <location>
        <begin position="569"/>
        <end position="615"/>
    </location>
</feature>
<dbReference type="AlphaFoldDB" id="A0A1I7ULC2"/>
<keyword evidence="7" id="KW-0804">Transcription</keyword>
<dbReference type="Pfam" id="PF16019">
    <property type="entry name" value="CSRNP_N"/>
    <property type="match status" value="2"/>
</dbReference>
<evidence type="ECO:0000256" key="8">
    <source>
        <dbReference type="ARBA" id="ARBA00023242"/>
    </source>
</evidence>
<keyword evidence="6" id="KW-0010">Activator</keyword>
<sequence>MLPITFNEASEPPTNGSNQAPMNPPILSRGLKRMEGTSTLHPIVNRSPVKKQLTPSIFSNRSASVTNLKFSSNLSSSTGQATIFGSNNDQKNLFLDKPYTNIGLTRVETSTLKFNNLPNEKKGNPVKIHQENPRITPIRFKVERTPGGTISKATVVPKIPTAEMNKPVDEPLVTPPHPLRRTSSGSMLLRQTPERVRRQEGEETSPIKKLKNLAHLTSINPDNVTPVLRRKRTSSLTSLSTSDMPVLTPQRLRPRGVSETREIEEKPNHVRRLIVPTVKKRSRPESESGPSSPLKKRNVSSYLARAVREVETNPMPVTPLRKIKSTILNPKAMTERITQTYGAGVTRPTISEKSSITMVNHILPQLVARSTSGETYYTATEGDISMPLSESLDECEVPPAPENTHSNSEEMVPLVKKQMSIDEKILEDEEDEGFGDSMKTIRRGQGAHLARSVSLKLSSPRSEHQKSIETITEKSCSTPSLPTAPLVRQSSTLSLRFKVSPSTFLKPISTPPVESLPSSVVEIVQNDIVEPSTSKVVDESKTERPARKSSLKTTQDVFKVREDSIHVFRRRKIRFSGLNVHYFDRRQGESTVPTEGEVSLDMHNTHHSHRYFSLSSGKRPLLDLSLYQDPELSDEEVIDPDSDEDREYDEYASAKTILRINQRHRIKLLKKSGVKVEKNEVSVDSLRTMRTVCGCSCENGVCLPETCECAIEEINCQVDGGEYPTHPCACFAETCTNPKGRIFYDPDAVHQFRHRTIMNWQAAQKTGISGSPVIKKFVDSDDEDDVRKSKNWLLQKAIPIKLEESPARYPVTPVYTRRSRSNLSDIRESSGEMCSSLGTSTSLSERMKAFQNLDNDVCCEEVDEKEYEFNKEDTLIESNSTLQEVFVENDDVKVESDVDTLESAMSPVKTTLVV</sequence>
<dbReference type="GO" id="GO:0043565">
    <property type="term" value="F:sequence-specific DNA binding"/>
    <property type="evidence" value="ECO:0007669"/>
    <property type="project" value="TreeGrafter"/>
</dbReference>
<feature type="region of interest" description="Disordered" evidence="9">
    <location>
        <begin position="228"/>
        <end position="263"/>
    </location>
</feature>
<feature type="compositionally biased region" description="Basic and acidic residues" evidence="9">
    <location>
        <begin position="192"/>
        <end position="201"/>
    </location>
</feature>
<accession>A0A1I7ULC2</accession>
<evidence type="ECO:0000313" key="12">
    <source>
        <dbReference type="WBParaSite" id="Csp11.Scaffold630.g17110.t1"/>
    </source>
</evidence>
<dbReference type="PANTHER" id="PTHR13580:SF9">
    <property type="entry name" value="AXIN1 UP-REGULATED 1, ISOFORM A"/>
    <property type="match status" value="1"/>
</dbReference>
<feature type="compositionally biased region" description="Polar residues" evidence="9">
    <location>
        <begin position="12"/>
        <end position="21"/>
    </location>
</feature>
<dbReference type="GO" id="GO:0005634">
    <property type="term" value="C:nucleus"/>
    <property type="evidence" value="ECO:0007669"/>
    <property type="project" value="UniProtKB-SubCell"/>
</dbReference>
<evidence type="ECO:0000256" key="5">
    <source>
        <dbReference type="ARBA" id="ARBA00023125"/>
    </source>
</evidence>
<dbReference type="eggNOG" id="KOG3813">
    <property type="taxonomic scope" value="Eukaryota"/>
</dbReference>
<comment type="subcellular location">
    <subcellularLocation>
        <location evidence="1">Nucleus</location>
    </subcellularLocation>
</comment>
<evidence type="ECO:0000256" key="3">
    <source>
        <dbReference type="ARBA" id="ARBA00022703"/>
    </source>
</evidence>
<evidence type="ECO:0000256" key="2">
    <source>
        <dbReference type="ARBA" id="ARBA00008548"/>
    </source>
</evidence>
<feature type="region of interest" description="Disordered" evidence="9">
    <location>
        <begin position="1"/>
        <end position="25"/>
    </location>
</feature>
<protein>
    <submittedName>
        <fullName evidence="12">CSRNP_N domain-containing protein</fullName>
    </submittedName>
</protein>
<comment type="similarity">
    <text evidence="2">Belongs to the AXUD1 family.</text>
</comment>
<keyword evidence="8" id="KW-0539">Nucleus</keyword>
<evidence type="ECO:0000259" key="10">
    <source>
        <dbReference type="Pfam" id="PF16019"/>
    </source>
</evidence>
<proteinExistence type="inferred from homology"/>
<evidence type="ECO:0000256" key="1">
    <source>
        <dbReference type="ARBA" id="ARBA00004123"/>
    </source>
</evidence>
<evidence type="ECO:0000256" key="6">
    <source>
        <dbReference type="ARBA" id="ARBA00023159"/>
    </source>
</evidence>
<evidence type="ECO:0000256" key="4">
    <source>
        <dbReference type="ARBA" id="ARBA00023015"/>
    </source>
</evidence>
<organism evidence="11 12">
    <name type="scientific">Caenorhabditis tropicalis</name>
    <dbReference type="NCBI Taxonomy" id="1561998"/>
    <lineage>
        <taxon>Eukaryota</taxon>
        <taxon>Metazoa</taxon>
        <taxon>Ecdysozoa</taxon>
        <taxon>Nematoda</taxon>
        <taxon>Chromadorea</taxon>
        <taxon>Rhabditida</taxon>
        <taxon>Rhabditina</taxon>
        <taxon>Rhabditomorpha</taxon>
        <taxon>Rhabditoidea</taxon>
        <taxon>Rhabditidae</taxon>
        <taxon>Peloderinae</taxon>
        <taxon>Caenorhabditis</taxon>
    </lineage>
</organism>
<dbReference type="GO" id="GO:0006915">
    <property type="term" value="P:apoptotic process"/>
    <property type="evidence" value="ECO:0007669"/>
    <property type="project" value="UniProtKB-KW"/>
</dbReference>
<name>A0A1I7ULC2_9PELO</name>
<feature type="region of interest" description="Disordered" evidence="9">
    <location>
        <begin position="275"/>
        <end position="299"/>
    </location>
</feature>
<dbReference type="InterPro" id="IPR031972">
    <property type="entry name" value="CSRNP_N"/>
</dbReference>
<dbReference type="PRINTS" id="PR02031">
    <property type="entry name" value="CYSSERRICHNP"/>
</dbReference>
<dbReference type="STRING" id="1561998.A0A1I7ULC2"/>
<keyword evidence="4" id="KW-0805">Transcription regulation</keyword>
<keyword evidence="3" id="KW-0053">Apoptosis</keyword>
<dbReference type="InterPro" id="IPR023260">
    <property type="entry name" value="Cys/Ser-rich_nuc_prot"/>
</dbReference>
<reference evidence="12" key="1">
    <citation type="submission" date="2016-11" db="UniProtKB">
        <authorList>
            <consortium name="WormBaseParasite"/>
        </authorList>
    </citation>
    <scope>IDENTIFICATION</scope>
</reference>
<keyword evidence="5" id="KW-0238">DNA-binding</keyword>
<feature type="domain" description="Cysteine/serine-rich nuclear protein N-terminal" evidence="10">
    <location>
        <begin position="633"/>
        <end position="761"/>
    </location>
</feature>
<dbReference type="Proteomes" id="UP000095282">
    <property type="component" value="Unplaced"/>
</dbReference>
<dbReference type="WBParaSite" id="Csp11.Scaffold630.g17110.t1">
    <property type="protein sequence ID" value="Csp11.Scaffold630.g17110.t1"/>
    <property type="gene ID" value="Csp11.Scaffold630.g17110"/>
</dbReference>
<dbReference type="GO" id="GO:0000981">
    <property type="term" value="F:DNA-binding transcription factor activity, RNA polymerase II-specific"/>
    <property type="evidence" value="ECO:0007669"/>
    <property type="project" value="TreeGrafter"/>
</dbReference>
<evidence type="ECO:0000313" key="11">
    <source>
        <dbReference type="Proteomes" id="UP000095282"/>
    </source>
</evidence>
<evidence type="ECO:0000256" key="9">
    <source>
        <dbReference type="SAM" id="MobiDB-lite"/>
    </source>
</evidence>